<dbReference type="AlphaFoldDB" id="A0A9P1IEF3"/>
<accession>A0A9P1IEF3</accession>
<organism evidence="1 2">
    <name type="scientific">Caenorhabditis angaria</name>
    <dbReference type="NCBI Taxonomy" id="860376"/>
    <lineage>
        <taxon>Eukaryota</taxon>
        <taxon>Metazoa</taxon>
        <taxon>Ecdysozoa</taxon>
        <taxon>Nematoda</taxon>
        <taxon>Chromadorea</taxon>
        <taxon>Rhabditida</taxon>
        <taxon>Rhabditina</taxon>
        <taxon>Rhabditomorpha</taxon>
        <taxon>Rhabditoidea</taxon>
        <taxon>Rhabditidae</taxon>
        <taxon>Peloderinae</taxon>
        <taxon>Caenorhabditis</taxon>
    </lineage>
</organism>
<sequence>MVLAIFAVKIEANIDASDFGVPQTNHQEGFGAQIQSLGLADEGQSSLQLVDEEPAQDSPSADVNHVKEMFANAFNSIQAQRELAQNSTVPSV</sequence>
<proteinExistence type="predicted"/>
<name>A0A9P1IEF3_9PELO</name>
<dbReference type="EMBL" id="CANHGI010000002">
    <property type="protein sequence ID" value="CAI5443626.1"/>
    <property type="molecule type" value="Genomic_DNA"/>
</dbReference>
<evidence type="ECO:0000313" key="1">
    <source>
        <dbReference type="EMBL" id="CAI5443626.1"/>
    </source>
</evidence>
<evidence type="ECO:0000313" key="2">
    <source>
        <dbReference type="Proteomes" id="UP001152747"/>
    </source>
</evidence>
<protein>
    <submittedName>
        <fullName evidence="1">Uncharacterized protein</fullName>
    </submittedName>
</protein>
<comment type="caution">
    <text evidence="1">The sequence shown here is derived from an EMBL/GenBank/DDBJ whole genome shotgun (WGS) entry which is preliminary data.</text>
</comment>
<reference evidence="1" key="1">
    <citation type="submission" date="2022-11" db="EMBL/GenBank/DDBJ databases">
        <authorList>
            <person name="Kikuchi T."/>
        </authorList>
    </citation>
    <scope>NUCLEOTIDE SEQUENCE</scope>
    <source>
        <strain evidence="1">PS1010</strain>
    </source>
</reference>
<keyword evidence="2" id="KW-1185">Reference proteome</keyword>
<dbReference type="Proteomes" id="UP001152747">
    <property type="component" value="Unassembled WGS sequence"/>
</dbReference>
<gene>
    <name evidence="1" type="ORF">CAMP_LOCUS6263</name>
</gene>
<dbReference type="OrthoDB" id="5819316at2759"/>